<accession>A0A0F0KSN1</accession>
<sequence>MTPSEARSRLFEDSWDRLAWVERQIEEVRVLCEPWLQLPRKATMTVYIDEAAALADHLEFIVDVKRPPPSPPEVNFLIGNIVTDARSCLDMAIQAVWNAYELGRGGRNLVQFPLEDDFAQKARGNRQLSSFMERLDSRFAEVIERAQPNYHGGMVDIPSNLAAIFINKLSNANKHRNITPAVVQHVLSSTGTSLDGIALSLVDGDERPGIPPLRFALDFDGGQHSEHDARTYIQELEHGRSRALSVHISQRLVVDRQEIPLYPPRFGNQPVPWRTELVELLQGVPRYVRSTLRNLDLVHAVIQSGEDDFYFLE</sequence>
<dbReference type="RefSeq" id="WP_045263478.1">
    <property type="nucleotide sequence ID" value="NZ_JYIV01000023.1"/>
</dbReference>
<dbReference type="Proteomes" id="UP000033725">
    <property type="component" value="Unassembled WGS sequence"/>
</dbReference>
<dbReference type="PATRIC" id="fig|82380.10.peg.1588"/>
<dbReference type="AlphaFoldDB" id="A0A0F0KSN1"/>
<proteinExistence type="predicted"/>
<dbReference type="EMBL" id="JYIV01000023">
    <property type="protein sequence ID" value="KJL23494.1"/>
    <property type="molecule type" value="Genomic_DNA"/>
</dbReference>
<reference evidence="1 2" key="1">
    <citation type="submission" date="2015-02" db="EMBL/GenBank/DDBJ databases">
        <title>Draft genome sequences of ten Microbacterium spp. with emphasis on heavy metal contaminated environments.</title>
        <authorList>
            <person name="Corretto E."/>
        </authorList>
    </citation>
    <scope>NUCLEOTIDE SEQUENCE [LARGE SCALE GENOMIC DNA]</scope>
    <source>
        <strain evidence="1 2">BEL163</strain>
    </source>
</reference>
<evidence type="ECO:0000313" key="1">
    <source>
        <dbReference type="EMBL" id="KJL23494.1"/>
    </source>
</evidence>
<comment type="caution">
    <text evidence="1">The sequence shown here is derived from an EMBL/GenBank/DDBJ whole genome shotgun (WGS) entry which is preliminary data.</text>
</comment>
<dbReference type="OrthoDB" id="9821792at2"/>
<gene>
    <name evidence="1" type="ORF">RN51_01580</name>
</gene>
<protein>
    <submittedName>
        <fullName evidence="1">Uncharacterized protein</fullName>
    </submittedName>
</protein>
<evidence type="ECO:0000313" key="2">
    <source>
        <dbReference type="Proteomes" id="UP000033725"/>
    </source>
</evidence>
<name>A0A0F0KSN1_9MICO</name>
<organism evidence="1 2">
    <name type="scientific">Microbacterium oxydans</name>
    <dbReference type="NCBI Taxonomy" id="82380"/>
    <lineage>
        <taxon>Bacteria</taxon>
        <taxon>Bacillati</taxon>
        <taxon>Actinomycetota</taxon>
        <taxon>Actinomycetes</taxon>
        <taxon>Micrococcales</taxon>
        <taxon>Microbacteriaceae</taxon>
        <taxon>Microbacterium</taxon>
    </lineage>
</organism>